<dbReference type="InterPro" id="IPR036280">
    <property type="entry name" value="Multihaem_cyt_sf"/>
</dbReference>
<sequence length="197" mass="21933">MKKLLTSLPRQLVLPLFVFGGILAGLGAYAAYMARIHTYLGDDPSVCINCHIMAPYYNSWDHSSHGRRATCNDCHVPHDNVFLKYAFKAKDGLLHASVFTLRSEPMALRPREESYEVIMNNCIRCHTQLNQEFVNTGMISYVDAVNGKGKACWDCHTSVPHGKRSNLNGTPDAVVPLPKSPVPDWLKKMMGSGKSKI</sequence>
<keyword evidence="4" id="KW-1003">Cell membrane</keyword>
<keyword evidence="10" id="KW-0408">Iron</keyword>
<keyword evidence="11 12" id="KW-0472">Membrane</keyword>
<dbReference type="InterPro" id="IPR038266">
    <property type="entry name" value="NapC/NirT_cytc_sf"/>
</dbReference>
<dbReference type="NCBIfam" id="TIGR03153">
    <property type="entry name" value="cytochr_NrfH"/>
    <property type="match status" value="1"/>
</dbReference>
<dbReference type="AlphaFoldDB" id="W2C0K6"/>
<feature type="domain" description="NapC/NirT cytochrome c N-terminal" evidence="13">
    <location>
        <begin position="16"/>
        <end position="162"/>
    </location>
</feature>
<dbReference type="GO" id="GO:0016787">
    <property type="term" value="F:hydrolase activity"/>
    <property type="evidence" value="ECO:0007669"/>
    <property type="project" value="UniProtKB-KW"/>
</dbReference>
<comment type="subcellular location">
    <subcellularLocation>
        <location evidence="1">Cell membrane</location>
    </subcellularLocation>
</comment>
<evidence type="ECO:0000256" key="6">
    <source>
        <dbReference type="ARBA" id="ARBA00022692"/>
    </source>
</evidence>
<evidence type="ECO:0000259" key="13">
    <source>
        <dbReference type="Pfam" id="PF03264"/>
    </source>
</evidence>
<dbReference type="InterPro" id="IPR005126">
    <property type="entry name" value="NapC/NirT_cyt_c_N"/>
</dbReference>
<evidence type="ECO:0000256" key="5">
    <source>
        <dbReference type="ARBA" id="ARBA00022617"/>
    </source>
</evidence>
<dbReference type="PANTHER" id="PTHR30333:SF1">
    <property type="entry name" value="CYTOCHROME C-TYPE PROTEIN NAPC"/>
    <property type="match status" value="1"/>
</dbReference>
<reference evidence="14 15" key="1">
    <citation type="submission" date="2013-11" db="EMBL/GenBank/DDBJ databases">
        <title>Single cell genomics of uncultured Tannerella BU063 (oral taxon 286).</title>
        <authorList>
            <person name="Beall C.J."/>
            <person name="Campbell A.G."/>
            <person name="Griffen A.L."/>
            <person name="Podar M."/>
            <person name="Leys E.J."/>
        </authorList>
    </citation>
    <scope>NUCLEOTIDE SEQUENCE [LARGE SCALE GENOMIC DNA]</scope>
    <source>
        <strain evidence="14">Cell 2</strain>
    </source>
</reference>
<dbReference type="CDD" id="cd08168">
    <property type="entry name" value="Cytochrom_C3"/>
    <property type="match status" value="1"/>
</dbReference>
<comment type="caution">
    <text evidence="14">The sequence shown here is derived from an EMBL/GenBank/DDBJ whole genome shotgun (WGS) entry which is preliminary data.</text>
</comment>
<dbReference type="Proteomes" id="UP000018837">
    <property type="component" value="Unassembled WGS sequence"/>
</dbReference>
<evidence type="ECO:0000256" key="11">
    <source>
        <dbReference type="ARBA" id="ARBA00023136"/>
    </source>
</evidence>
<organism evidence="14 15">
    <name type="scientific">Tannerella sp. oral taxon BU063 isolate Cell 2</name>
    <dbReference type="NCBI Taxonomy" id="1411148"/>
    <lineage>
        <taxon>Bacteria</taxon>
        <taxon>Pseudomonadati</taxon>
        <taxon>Bacteroidota</taxon>
        <taxon>Bacteroidia</taxon>
        <taxon>Bacteroidales</taxon>
        <taxon>Tannerellaceae</taxon>
        <taxon>Tannerella</taxon>
    </lineage>
</organism>
<dbReference type="GO" id="GO:0009055">
    <property type="term" value="F:electron transfer activity"/>
    <property type="evidence" value="ECO:0007669"/>
    <property type="project" value="TreeGrafter"/>
</dbReference>
<dbReference type="InterPro" id="IPR017571">
    <property type="entry name" value="NrfH"/>
</dbReference>
<evidence type="ECO:0000256" key="9">
    <source>
        <dbReference type="ARBA" id="ARBA00022989"/>
    </source>
</evidence>
<keyword evidence="6 12" id="KW-0812">Transmembrane</keyword>
<dbReference type="Pfam" id="PF03264">
    <property type="entry name" value="Cytochrom_NNT"/>
    <property type="match status" value="1"/>
</dbReference>
<keyword evidence="5" id="KW-0349">Heme</keyword>
<dbReference type="SUPFAM" id="SSF48695">
    <property type="entry name" value="Multiheme cytochromes"/>
    <property type="match status" value="1"/>
</dbReference>
<evidence type="ECO:0000256" key="1">
    <source>
        <dbReference type="ARBA" id="ARBA00004236"/>
    </source>
</evidence>
<gene>
    <name evidence="14" type="ORF">N425_14165</name>
</gene>
<dbReference type="EMBL" id="AYUF01000499">
    <property type="protein sequence ID" value="ETK00573.1"/>
    <property type="molecule type" value="Genomic_DNA"/>
</dbReference>
<feature type="transmembrane region" description="Helical" evidence="12">
    <location>
        <begin position="12"/>
        <end position="32"/>
    </location>
</feature>
<comment type="similarity">
    <text evidence="2">Belongs to the NapC/NirT/NrfH family.</text>
</comment>
<evidence type="ECO:0000256" key="4">
    <source>
        <dbReference type="ARBA" id="ARBA00022475"/>
    </source>
</evidence>
<accession>W2C0K6</accession>
<dbReference type="PANTHER" id="PTHR30333">
    <property type="entry name" value="CYTOCHROME C-TYPE PROTEIN"/>
    <property type="match status" value="1"/>
</dbReference>
<dbReference type="GO" id="GO:0005886">
    <property type="term" value="C:plasma membrane"/>
    <property type="evidence" value="ECO:0007669"/>
    <property type="project" value="UniProtKB-SubCell"/>
</dbReference>
<proteinExistence type="inferred from homology"/>
<evidence type="ECO:0000256" key="3">
    <source>
        <dbReference type="ARBA" id="ARBA00022448"/>
    </source>
</evidence>
<dbReference type="GO" id="GO:0022900">
    <property type="term" value="P:electron transport chain"/>
    <property type="evidence" value="ECO:0007669"/>
    <property type="project" value="InterPro"/>
</dbReference>
<dbReference type="GO" id="GO:0046872">
    <property type="term" value="F:metal ion binding"/>
    <property type="evidence" value="ECO:0007669"/>
    <property type="project" value="UniProtKB-KW"/>
</dbReference>
<keyword evidence="7" id="KW-0479">Metal-binding</keyword>
<evidence type="ECO:0000313" key="15">
    <source>
        <dbReference type="Proteomes" id="UP000018837"/>
    </source>
</evidence>
<evidence type="ECO:0000313" key="14">
    <source>
        <dbReference type="EMBL" id="ETK00573.1"/>
    </source>
</evidence>
<dbReference type="Gene3D" id="1.10.3820.10">
    <property type="entry name" value="Di-heme elbow motif domain"/>
    <property type="match status" value="1"/>
</dbReference>
<evidence type="ECO:0000256" key="10">
    <source>
        <dbReference type="ARBA" id="ARBA00023004"/>
    </source>
</evidence>
<name>W2C0K6_9BACT</name>
<protein>
    <submittedName>
        <fullName evidence="14">Cysteine hydrolase</fullName>
    </submittedName>
</protein>
<dbReference type="GO" id="GO:0009061">
    <property type="term" value="P:anaerobic respiration"/>
    <property type="evidence" value="ECO:0007669"/>
    <property type="project" value="TreeGrafter"/>
</dbReference>
<dbReference type="InterPro" id="IPR051174">
    <property type="entry name" value="Cytochrome_c-type_ET"/>
</dbReference>
<keyword evidence="9 12" id="KW-1133">Transmembrane helix</keyword>
<evidence type="ECO:0000256" key="7">
    <source>
        <dbReference type="ARBA" id="ARBA00022723"/>
    </source>
</evidence>
<keyword evidence="14" id="KW-0378">Hydrolase</keyword>
<keyword evidence="8" id="KW-0249">Electron transport</keyword>
<evidence type="ECO:0000256" key="12">
    <source>
        <dbReference type="SAM" id="Phobius"/>
    </source>
</evidence>
<dbReference type="PATRIC" id="fig|1411148.3.peg.2383"/>
<keyword evidence="3" id="KW-0813">Transport</keyword>
<evidence type="ECO:0000256" key="2">
    <source>
        <dbReference type="ARBA" id="ARBA00007395"/>
    </source>
</evidence>
<evidence type="ECO:0000256" key="8">
    <source>
        <dbReference type="ARBA" id="ARBA00022982"/>
    </source>
</evidence>